<keyword evidence="4" id="KW-0012">Acyltransferase</keyword>
<dbReference type="Pfam" id="PF02817">
    <property type="entry name" value="E3_binding"/>
    <property type="match status" value="1"/>
</dbReference>
<comment type="cofactor">
    <cofactor evidence="4">
        <name>(R)-lipoate</name>
        <dbReference type="ChEBI" id="CHEBI:83088"/>
    </cofactor>
</comment>
<feature type="domain" description="Lipoyl-binding" evidence="6">
    <location>
        <begin position="3"/>
        <end position="78"/>
    </location>
</feature>
<dbReference type="Gene3D" id="4.10.320.10">
    <property type="entry name" value="E3-binding domain"/>
    <property type="match status" value="1"/>
</dbReference>
<dbReference type="CDD" id="cd06849">
    <property type="entry name" value="lipoyl_domain"/>
    <property type="match status" value="1"/>
</dbReference>
<evidence type="ECO:0000259" key="6">
    <source>
        <dbReference type="PROSITE" id="PS50968"/>
    </source>
</evidence>
<keyword evidence="2 4" id="KW-0450">Lipoyl</keyword>
<dbReference type="GO" id="GO:0006086">
    <property type="term" value="P:pyruvate decarboxylation to acetyl-CoA"/>
    <property type="evidence" value="ECO:0007669"/>
    <property type="project" value="InterPro"/>
</dbReference>
<dbReference type="PANTHER" id="PTHR23151:SF75">
    <property type="entry name" value="DIHYDROLIPOYLLYSINE-RESIDUE ACETYLTRANSFERASE COMPONENT 5 OF PYRUVATE DEHYDROGENASE COMPLEX, CHLOROPLASTIC"/>
    <property type="match status" value="1"/>
</dbReference>
<keyword evidence="4 8" id="KW-0808">Transferase</keyword>
<organism evidence="8">
    <name type="scientific">Paulinella longichromatophora</name>
    <dbReference type="NCBI Taxonomy" id="1708747"/>
    <lineage>
        <taxon>Eukaryota</taxon>
        <taxon>Sar</taxon>
        <taxon>Rhizaria</taxon>
        <taxon>Cercozoa</taxon>
        <taxon>Imbricatea</taxon>
        <taxon>Silicofilosea</taxon>
        <taxon>Euglyphida</taxon>
        <taxon>Paulinellidae</taxon>
        <taxon>Paulinella</taxon>
    </lineage>
</organism>
<comment type="similarity">
    <text evidence="1 4">Belongs to the 2-oxoacid dehydrogenase family.</text>
</comment>
<dbReference type="InterPro" id="IPR045257">
    <property type="entry name" value="E2/Pdx1"/>
</dbReference>
<dbReference type="InterPro" id="IPR011053">
    <property type="entry name" value="Single_hybrid_motif"/>
</dbReference>
<dbReference type="Pfam" id="PF00364">
    <property type="entry name" value="Biotin_lipoyl"/>
    <property type="match status" value="1"/>
</dbReference>
<sequence>MVTHEIFMPTLSSTMTEGKIVEWLKKPGDKISRGDSLLIVESDKADMDVEAFQEGFLATIIEPEGSTIPVGETIGLIVEREEDISQAQKKISQNSKKSTLTESQLNNQPSTNSIVIKTQPRNPLPSESKDRLVASPRAKKLAVQLGIELSNLKGTGINGRIQAEDVQKAAQQPFARQPLNITSNNLIAATSRIYNSGDISKASVVSNLNKSGETIPFNTLQNTVNRNMMASLSIPCFRVSYTITTDKLDSLYQEVKKKGITMTTLLVKAIGITLVGHPQINAFTSEIGITYPTNINIAVAVAMDDGGLLTPVLTDVDSKDIHTLSRSWMELVTRARSKQLKPEQYNTGTFTISNLGMFGVDAFDAILPPGTGAILAIAASSPRVLVDKNGSISIKRQMRVTLTSDHRVIYGAHAAAFLQDFARLIETKPENLMF</sequence>
<dbReference type="PROSITE" id="PS00189">
    <property type="entry name" value="LIPOYL"/>
    <property type="match status" value="1"/>
</dbReference>
<dbReference type="InterPro" id="IPR036625">
    <property type="entry name" value="E3-bd_dom_sf"/>
</dbReference>
<evidence type="ECO:0000259" key="7">
    <source>
        <dbReference type="PROSITE" id="PS51826"/>
    </source>
</evidence>
<dbReference type="PANTHER" id="PTHR23151">
    <property type="entry name" value="DIHYDROLIPOAMIDE ACETYL/SUCCINYL-TRANSFERASE-RELATED"/>
    <property type="match status" value="1"/>
</dbReference>
<keyword evidence="8" id="KW-0934">Plastid</keyword>
<evidence type="ECO:0000313" key="8">
    <source>
        <dbReference type="EMBL" id="AUG32789.1"/>
    </source>
</evidence>
<dbReference type="GO" id="GO:0004742">
    <property type="term" value="F:dihydrolipoyllysine-residue acetyltransferase activity"/>
    <property type="evidence" value="ECO:0007669"/>
    <property type="project" value="TreeGrafter"/>
</dbReference>
<feature type="domain" description="Peripheral subunit-binding (PSBD)" evidence="7">
    <location>
        <begin position="133"/>
        <end position="170"/>
    </location>
</feature>
<evidence type="ECO:0000256" key="2">
    <source>
        <dbReference type="ARBA" id="ARBA00022823"/>
    </source>
</evidence>
<dbReference type="InterPro" id="IPR023213">
    <property type="entry name" value="CAT-like_dom_sf"/>
</dbReference>
<feature type="compositionally biased region" description="Polar residues" evidence="5">
    <location>
        <begin position="88"/>
        <end position="121"/>
    </location>
</feature>
<evidence type="ECO:0000256" key="1">
    <source>
        <dbReference type="ARBA" id="ARBA00007317"/>
    </source>
</evidence>
<dbReference type="EC" id="2.3.1.-" evidence="4"/>
<name>A0A2H4ZQK0_9EUKA</name>
<evidence type="ECO:0000256" key="4">
    <source>
        <dbReference type="RuleBase" id="RU003423"/>
    </source>
</evidence>
<dbReference type="Gene3D" id="3.30.559.10">
    <property type="entry name" value="Chloramphenicol acetyltransferase-like domain"/>
    <property type="match status" value="1"/>
</dbReference>
<proteinExistence type="inferred from homology"/>
<keyword evidence="3" id="KW-0809">Transit peptide</keyword>
<feature type="region of interest" description="Disordered" evidence="5">
    <location>
        <begin position="88"/>
        <end position="132"/>
    </location>
</feature>
<reference evidence="8" key="1">
    <citation type="submission" date="2017-10" db="EMBL/GenBank/DDBJ databases">
        <title>Paulinella longichromatophora chromatophore genome.</title>
        <authorList>
            <person name="Lhee D."/>
            <person name="Yoon H.S."/>
        </authorList>
    </citation>
    <scope>NUCLEOTIDE SEQUENCE</scope>
</reference>
<evidence type="ECO:0000256" key="5">
    <source>
        <dbReference type="SAM" id="MobiDB-lite"/>
    </source>
</evidence>
<dbReference type="SUPFAM" id="SSF51230">
    <property type="entry name" value="Single hybrid motif"/>
    <property type="match status" value="1"/>
</dbReference>
<evidence type="ECO:0000256" key="3">
    <source>
        <dbReference type="ARBA" id="ARBA00022946"/>
    </source>
</evidence>
<dbReference type="PROSITE" id="PS50968">
    <property type="entry name" value="BIOTINYL_LIPOYL"/>
    <property type="match status" value="1"/>
</dbReference>
<dbReference type="AlphaFoldDB" id="A0A2H4ZQK0"/>
<gene>
    <name evidence="8" type="primary">odhB</name>
    <name evidence="8" type="ORF">PLO_817</name>
</gene>
<geneLocation type="plastid" evidence="8"/>
<dbReference type="FunFam" id="2.40.50.100:FF:000010">
    <property type="entry name" value="Acetyltransferase component of pyruvate dehydrogenase complex"/>
    <property type="match status" value="1"/>
</dbReference>
<dbReference type="InterPro" id="IPR000089">
    <property type="entry name" value="Biotin_lipoyl"/>
</dbReference>
<dbReference type="InterPro" id="IPR003016">
    <property type="entry name" value="2-oxoA_DH_lipoyl-BS"/>
</dbReference>
<dbReference type="EMBL" id="MG264610">
    <property type="protein sequence ID" value="AUG32789.1"/>
    <property type="molecule type" value="Genomic_DNA"/>
</dbReference>
<dbReference type="GO" id="GO:0045254">
    <property type="term" value="C:pyruvate dehydrogenase complex"/>
    <property type="evidence" value="ECO:0007669"/>
    <property type="project" value="InterPro"/>
</dbReference>
<accession>A0A2H4ZQK0</accession>
<dbReference type="PROSITE" id="PS51826">
    <property type="entry name" value="PSBD"/>
    <property type="match status" value="1"/>
</dbReference>
<dbReference type="InterPro" id="IPR004167">
    <property type="entry name" value="PSBD"/>
</dbReference>
<dbReference type="Gene3D" id="2.40.50.100">
    <property type="match status" value="1"/>
</dbReference>
<dbReference type="InterPro" id="IPR001078">
    <property type="entry name" value="2-oxoacid_DH_actylTfrase"/>
</dbReference>
<dbReference type="SUPFAM" id="SSF52777">
    <property type="entry name" value="CoA-dependent acyltransferases"/>
    <property type="match status" value="1"/>
</dbReference>
<dbReference type="Pfam" id="PF00198">
    <property type="entry name" value="2-oxoacid_dh"/>
    <property type="match status" value="1"/>
</dbReference>
<protein>
    <recommendedName>
        <fullName evidence="4">Dihydrolipoamide acetyltransferase component of pyruvate dehydrogenase complex</fullName>
        <ecNumber evidence="4">2.3.1.-</ecNumber>
    </recommendedName>
</protein>
<dbReference type="SUPFAM" id="SSF47005">
    <property type="entry name" value="Peripheral subunit-binding domain of 2-oxo acid dehydrogenase complex"/>
    <property type="match status" value="1"/>
</dbReference>